<accession>A0A1A8WES5</accession>
<organism evidence="2 3">
    <name type="scientific">Plasmodium ovale curtisi</name>
    <dbReference type="NCBI Taxonomy" id="864141"/>
    <lineage>
        <taxon>Eukaryota</taxon>
        <taxon>Sar</taxon>
        <taxon>Alveolata</taxon>
        <taxon>Apicomplexa</taxon>
        <taxon>Aconoidasida</taxon>
        <taxon>Haemosporida</taxon>
        <taxon>Plasmodiidae</taxon>
        <taxon>Plasmodium</taxon>
        <taxon>Plasmodium (Plasmodium)</taxon>
    </lineage>
</organism>
<gene>
    <name evidence="2" type="ORF">POVCU2_0067650</name>
</gene>
<dbReference type="EMBL" id="FLQU01001111">
    <property type="protein sequence ID" value="SBS91464.1"/>
    <property type="molecule type" value="Genomic_DNA"/>
</dbReference>
<feature type="transmembrane region" description="Helical" evidence="1">
    <location>
        <begin position="245"/>
        <end position="262"/>
    </location>
</feature>
<evidence type="ECO:0000313" key="3">
    <source>
        <dbReference type="Proteomes" id="UP000078560"/>
    </source>
</evidence>
<sequence>MSAYVLGKDHLEYLTSKRYYKNLKESKNYCSEEKIVTLKDNLHRYLDNKEFSKEIIGALCITSFKNEVGSDCKEHCNYIYFWIVHTLINVLKKEEKISNIIDTINGISKAFVETHKCKCNFSKNFNKDNFNKIKTVHDYFNDYAYINEKLNESRNLCDETYKNYLETTYSVYETAYKDCISHNSQTYCSELKEKVPKFNKNKLQLLSCEKTEQEIIHSPPGRDYDLDSEEVRETSFSESTPTTSIFLSIFLPFLGICFFLLYKFTPFGSWMKNNIVKKSTVKSYLNKIRTHDLRGYNSGSDQIHFEDGQFNLNYHSS</sequence>
<evidence type="ECO:0000313" key="2">
    <source>
        <dbReference type="EMBL" id="SBS91464.1"/>
    </source>
</evidence>
<reference evidence="3" key="1">
    <citation type="submission" date="2016-05" db="EMBL/GenBank/DDBJ databases">
        <authorList>
            <person name="Naeem Raeece"/>
        </authorList>
    </citation>
    <scope>NUCLEOTIDE SEQUENCE [LARGE SCALE GENOMIC DNA]</scope>
</reference>
<dbReference type="AlphaFoldDB" id="A0A1A8WES5"/>
<evidence type="ECO:0000256" key="1">
    <source>
        <dbReference type="SAM" id="Phobius"/>
    </source>
</evidence>
<keyword evidence="1" id="KW-0472">Membrane</keyword>
<keyword evidence="1" id="KW-0812">Transmembrane</keyword>
<dbReference type="Proteomes" id="UP000078560">
    <property type="component" value="Unassembled WGS sequence"/>
</dbReference>
<name>A0A1A8WES5_PLAOA</name>
<dbReference type="InterPro" id="IPR008780">
    <property type="entry name" value="Plasmodium_Vir"/>
</dbReference>
<keyword evidence="1" id="KW-1133">Transmembrane helix</keyword>
<proteinExistence type="predicted"/>
<dbReference type="Pfam" id="PF05795">
    <property type="entry name" value="Plasmodium_Vir"/>
    <property type="match status" value="1"/>
</dbReference>
<protein>
    <submittedName>
        <fullName evidence="2">PIR Superfamily Protein</fullName>
    </submittedName>
</protein>